<keyword evidence="2" id="KW-1185">Reference proteome</keyword>
<dbReference type="EMBL" id="CP061038">
    <property type="protein sequence ID" value="QNQ12128.1"/>
    <property type="molecule type" value="Genomic_DNA"/>
</dbReference>
<organism evidence="1 2">
    <name type="scientific">Sphingomonas alpina</name>
    <dbReference type="NCBI Taxonomy" id="653931"/>
    <lineage>
        <taxon>Bacteria</taxon>
        <taxon>Pseudomonadati</taxon>
        <taxon>Pseudomonadota</taxon>
        <taxon>Alphaproteobacteria</taxon>
        <taxon>Sphingomonadales</taxon>
        <taxon>Sphingomonadaceae</taxon>
        <taxon>Sphingomonas</taxon>
    </lineage>
</organism>
<reference evidence="1 2" key="1">
    <citation type="submission" date="2020-09" db="EMBL/GenBank/DDBJ databases">
        <title>Sphingomonas sp., a new species isolated from pork steak.</title>
        <authorList>
            <person name="Heidler von Heilborn D."/>
        </authorList>
    </citation>
    <scope>NUCLEOTIDE SEQUENCE [LARGE SCALE GENOMIC DNA]</scope>
    <source>
        <strain evidence="2">S8-3T</strain>
    </source>
</reference>
<dbReference type="Proteomes" id="UP000516148">
    <property type="component" value="Chromosome"/>
</dbReference>
<name>A0A7H0LR25_9SPHN</name>
<proteinExistence type="predicted"/>
<accession>A0A7H0LR25</accession>
<evidence type="ECO:0000313" key="1">
    <source>
        <dbReference type="EMBL" id="QNQ12128.1"/>
    </source>
</evidence>
<gene>
    <name evidence="1" type="ORF">H3Z74_19650</name>
</gene>
<sequence>MTDSGIAFKSYAPITRSYGDEREPLDFIPQYWINPDDLTDAVGNTRNSRRLSGCCGLAGSNGPNQVCRCGAEIGTLRTDCWSPRIFIPEPGQTWWDGWSEQ</sequence>
<dbReference type="KEGG" id="spap:H3Z74_19650"/>
<protein>
    <submittedName>
        <fullName evidence="1">Uncharacterized protein</fullName>
    </submittedName>
</protein>
<dbReference type="AlphaFoldDB" id="A0A7H0LR25"/>
<evidence type="ECO:0000313" key="2">
    <source>
        <dbReference type="Proteomes" id="UP000516148"/>
    </source>
</evidence>